<evidence type="ECO:0008006" key="3">
    <source>
        <dbReference type="Google" id="ProtNLM"/>
    </source>
</evidence>
<proteinExistence type="predicted"/>
<keyword evidence="2" id="KW-1185">Reference proteome</keyword>
<accession>A0A182SC21</accession>
<dbReference type="EnsemblMetazoa" id="AMAM003767-RA">
    <property type="protein sequence ID" value="AMAM003767-PA"/>
    <property type="gene ID" value="AMAM003767"/>
</dbReference>
<evidence type="ECO:0000313" key="1">
    <source>
        <dbReference type="EnsemblMetazoa" id="AMAM003767-PA"/>
    </source>
</evidence>
<reference evidence="2" key="1">
    <citation type="submission" date="2013-09" db="EMBL/GenBank/DDBJ databases">
        <title>The Genome Sequence of Anopheles maculatus species B.</title>
        <authorList>
            <consortium name="The Broad Institute Genomics Platform"/>
            <person name="Neafsey D.E."/>
            <person name="Besansky N."/>
            <person name="Howell P."/>
            <person name="Walton C."/>
            <person name="Young S.K."/>
            <person name="Zeng Q."/>
            <person name="Gargeya S."/>
            <person name="Fitzgerald M."/>
            <person name="Haas B."/>
            <person name="Abouelleil A."/>
            <person name="Allen A.W."/>
            <person name="Alvarado L."/>
            <person name="Arachchi H.M."/>
            <person name="Berlin A.M."/>
            <person name="Chapman S.B."/>
            <person name="Gainer-Dewar J."/>
            <person name="Goldberg J."/>
            <person name="Griggs A."/>
            <person name="Gujja S."/>
            <person name="Hansen M."/>
            <person name="Howarth C."/>
            <person name="Imamovic A."/>
            <person name="Ireland A."/>
            <person name="Larimer J."/>
            <person name="McCowan C."/>
            <person name="Murphy C."/>
            <person name="Pearson M."/>
            <person name="Poon T.W."/>
            <person name="Priest M."/>
            <person name="Roberts A."/>
            <person name="Saif S."/>
            <person name="Shea T."/>
            <person name="Sisk P."/>
            <person name="Sykes S."/>
            <person name="Wortman J."/>
            <person name="Nusbaum C."/>
            <person name="Birren B."/>
        </authorList>
    </citation>
    <scope>NUCLEOTIDE SEQUENCE [LARGE SCALE GENOMIC DNA]</scope>
    <source>
        <strain evidence="2">maculatus3</strain>
    </source>
</reference>
<sequence length="289" mass="33050">MYYSHRGVFNDTVRSCNRRDLFTTVAPTQQLREQTAAFSTVLEKEMVMPYTVPQDTINSFSASATEALANYIPSALNDLTCEATAIVMNDPTVWRAASDLYIFIDAAWPHRDVYSVVSNILDSVEVGRFGTNYTILNARDGNVIVNSTQFLSDFHMTYTAERHQTLPTGLNIPNVFRRMREETNNVMAAERRTNNLSGRSKIALVIVHTDRVSEGDTNFAIQHLQIFREEVPDLRFLYLAAGEPSRFNRFVRDERRDVFPLRELETGVVVDTIRVQLTPVIHRIQQEPR</sequence>
<dbReference type="AlphaFoldDB" id="A0A182SC21"/>
<evidence type="ECO:0000313" key="2">
    <source>
        <dbReference type="Proteomes" id="UP000075901"/>
    </source>
</evidence>
<reference evidence="1" key="2">
    <citation type="submission" date="2020-05" db="UniProtKB">
        <authorList>
            <consortium name="EnsemblMetazoa"/>
        </authorList>
    </citation>
    <scope>IDENTIFICATION</scope>
    <source>
        <strain evidence="1">maculatus3</strain>
    </source>
</reference>
<name>A0A182SC21_9DIPT</name>
<dbReference type="VEuPathDB" id="VectorBase:AMAM003767"/>
<dbReference type="Proteomes" id="UP000075901">
    <property type="component" value="Unassembled WGS sequence"/>
</dbReference>
<protein>
    <recommendedName>
        <fullName evidence="3">VWFA domain-containing protein</fullName>
    </recommendedName>
</protein>
<organism evidence="1 2">
    <name type="scientific">Anopheles maculatus</name>
    <dbReference type="NCBI Taxonomy" id="74869"/>
    <lineage>
        <taxon>Eukaryota</taxon>
        <taxon>Metazoa</taxon>
        <taxon>Ecdysozoa</taxon>
        <taxon>Arthropoda</taxon>
        <taxon>Hexapoda</taxon>
        <taxon>Insecta</taxon>
        <taxon>Pterygota</taxon>
        <taxon>Neoptera</taxon>
        <taxon>Endopterygota</taxon>
        <taxon>Diptera</taxon>
        <taxon>Nematocera</taxon>
        <taxon>Culicoidea</taxon>
        <taxon>Culicidae</taxon>
        <taxon>Anophelinae</taxon>
        <taxon>Anopheles</taxon>
        <taxon>Anopheles maculatus group</taxon>
    </lineage>
</organism>